<feature type="chain" id="PRO_5039901654" evidence="1">
    <location>
        <begin position="18"/>
        <end position="624"/>
    </location>
</feature>
<evidence type="ECO:0000313" key="3">
    <source>
        <dbReference type="Proteomes" id="UP000821853"/>
    </source>
</evidence>
<feature type="signal peptide" evidence="1">
    <location>
        <begin position="1"/>
        <end position="17"/>
    </location>
</feature>
<reference evidence="2 3" key="1">
    <citation type="journal article" date="2020" name="Cell">
        <title>Large-Scale Comparative Analyses of Tick Genomes Elucidate Their Genetic Diversity and Vector Capacities.</title>
        <authorList>
            <consortium name="Tick Genome and Microbiome Consortium (TIGMIC)"/>
            <person name="Jia N."/>
            <person name="Wang J."/>
            <person name="Shi W."/>
            <person name="Du L."/>
            <person name="Sun Y."/>
            <person name="Zhan W."/>
            <person name="Jiang J.F."/>
            <person name="Wang Q."/>
            <person name="Zhang B."/>
            <person name="Ji P."/>
            <person name="Bell-Sakyi L."/>
            <person name="Cui X.M."/>
            <person name="Yuan T.T."/>
            <person name="Jiang B.G."/>
            <person name="Yang W.F."/>
            <person name="Lam T.T."/>
            <person name="Chang Q.C."/>
            <person name="Ding S.J."/>
            <person name="Wang X.J."/>
            <person name="Zhu J.G."/>
            <person name="Ruan X.D."/>
            <person name="Zhao L."/>
            <person name="Wei J.T."/>
            <person name="Ye R.Z."/>
            <person name="Que T.C."/>
            <person name="Du C.H."/>
            <person name="Zhou Y.H."/>
            <person name="Cheng J.X."/>
            <person name="Dai P.F."/>
            <person name="Guo W.B."/>
            <person name="Han X.H."/>
            <person name="Huang E.J."/>
            <person name="Li L.F."/>
            <person name="Wei W."/>
            <person name="Gao Y.C."/>
            <person name="Liu J.Z."/>
            <person name="Shao H.Z."/>
            <person name="Wang X."/>
            <person name="Wang C.C."/>
            <person name="Yang T.C."/>
            <person name="Huo Q.B."/>
            <person name="Li W."/>
            <person name="Chen H.Y."/>
            <person name="Chen S.E."/>
            <person name="Zhou L.G."/>
            <person name="Ni X.B."/>
            <person name="Tian J.H."/>
            <person name="Sheng Y."/>
            <person name="Liu T."/>
            <person name="Pan Y.S."/>
            <person name="Xia L.Y."/>
            <person name="Li J."/>
            <person name="Zhao F."/>
            <person name="Cao W.C."/>
        </authorList>
    </citation>
    <scope>NUCLEOTIDE SEQUENCE [LARGE SCALE GENOMIC DNA]</scope>
    <source>
        <strain evidence="2">HaeL-2018</strain>
    </source>
</reference>
<organism evidence="2 3">
    <name type="scientific">Haemaphysalis longicornis</name>
    <name type="common">Bush tick</name>
    <dbReference type="NCBI Taxonomy" id="44386"/>
    <lineage>
        <taxon>Eukaryota</taxon>
        <taxon>Metazoa</taxon>
        <taxon>Ecdysozoa</taxon>
        <taxon>Arthropoda</taxon>
        <taxon>Chelicerata</taxon>
        <taxon>Arachnida</taxon>
        <taxon>Acari</taxon>
        <taxon>Parasitiformes</taxon>
        <taxon>Ixodida</taxon>
        <taxon>Ixodoidea</taxon>
        <taxon>Ixodidae</taxon>
        <taxon>Haemaphysalinae</taxon>
        <taxon>Haemaphysalis</taxon>
    </lineage>
</organism>
<comment type="caution">
    <text evidence="2">The sequence shown here is derived from an EMBL/GenBank/DDBJ whole genome shotgun (WGS) entry which is preliminary data.</text>
</comment>
<gene>
    <name evidence="2" type="ORF">HPB48_004760</name>
</gene>
<dbReference type="Proteomes" id="UP000821853">
    <property type="component" value="Chromosome 2"/>
</dbReference>
<protein>
    <submittedName>
        <fullName evidence="2">Uncharacterized protein</fullName>
    </submittedName>
</protein>
<accession>A0A9J6G0G9</accession>
<dbReference type="OrthoDB" id="6475341at2759"/>
<evidence type="ECO:0000256" key="1">
    <source>
        <dbReference type="SAM" id="SignalP"/>
    </source>
</evidence>
<name>A0A9J6G0G9_HAELO</name>
<evidence type="ECO:0000313" key="2">
    <source>
        <dbReference type="EMBL" id="KAH9368741.1"/>
    </source>
</evidence>
<dbReference type="AlphaFoldDB" id="A0A9J6G0G9"/>
<proteinExistence type="predicted"/>
<dbReference type="VEuPathDB" id="VectorBase:HLOH_042914"/>
<dbReference type="EMBL" id="JABSTR010000004">
    <property type="protein sequence ID" value="KAH9368741.1"/>
    <property type="molecule type" value="Genomic_DNA"/>
</dbReference>
<sequence>MLLFSLLVLGLVSASLGTTVDEVNDYMDVVLSELSQHIQTPYRPKDSYNKTVVGRPEIWAYFGDIFITGYNKLEREGNCAHEEHATATGITVRCNLTTKELRVDITGTLKHSTYPPRNVRATGVFSNPHIIMKLVVEPWKEMNVTLRMRLSVPQVKVVNLGEEFKFNSIRLGYRDEIISIVRSSQYDLEQDMKKAADTEVIPYKRNFCAVGAISAPDYMRQVLLGIPSVMPEPNKVDLSGFSIHEVGLRILFDSASVAGYSAVTGQESCYLDGANEVRCQLTYPRLRLKTTNTVIVLNTGPIHLRALSYFYNTGASVRAVKKDEGNVDVTVDFTVPPPDMRVTPLEGRHFYDYAILSYSRNMSDALKIWGQVYQQKLTELATKVKYLYFLVFSQGFLFTRSRRTVHARLASRSHAGPAHGIRGPAKHGSYALPFGTGVEYGNAYIDSIINFEMPSRLLHLDPLTSSNFQPVNANNRDVSVRFVSTRVTGLRDIRRDGDCQLTPSLDDQPRTLQCVLRTDLHYKVVVNATYGNVSLPDVSASGTFENVTGPLIFTFEGLFPKKVEFPARFDRIVQGTTPERSYAEWYNLFSSEYHTVMIYLFEYATQKVFASEFLRATKDIPFPE</sequence>
<keyword evidence="1" id="KW-0732">Signal</keyword>
<keyword evidence="3" id="KW-1185">Reference proteome</keyword>